<accession>A0A5R8LX22</accession>
<evidence type="ECO:0008006" key="3">
    <source>
        <dbReference type="Google" id="ProtNLM"/>
    </source>
</evidence>
<evidence type="ECO:0000313" key="1">
    <source>
        <dbReference type="EMBL" id="TLF41875.1"/>
    </source>
</evidence>
<dbReference type="EMBL" id="VBWO01000001">
    <property type="protein sequence ID" value="TLF41875.1"/>
    <property type="molecule type" value="Genomic_DNA"/>
</dbReference>
<proteinExistence type="predicted"/>
<evidence type="ECO:0000313" key="2">
    <source>
        <dbReference type="Proteomes" id="UP000309885"/>
    </source>
</evidence>
<organism evidence="1 2">
    <name type="scientific">Lacticaseibacillus zeae</name>
    <name type="common">Lactobacillus zeae</name>
    <dbReference type="NCBI Taxonomy" id="57037"/>
    <lineage>
        <taxon>Bacteria</taxon>
        <taxon>Bacillati</taxon>
        <taxon>Bacillota</taxon>
        <taxon>Bacilli</taxon>
        <taxon>Lactobacillales</taxon>
        <taxon>Lactobacillaceae</taxon>
        <taxon>Lacticaseibacillus</taxon>
    </lineage>
</organism>
<comment type="caution">
    <text evidence="1">The sequence shown here is derived from an EMBL/GenBank/DDBJ whole genome shotgun (WGS) entry which is preliminary data.</text>
</comment>
<name>A0A5R8LX22_LACZE</name>
<dbReference type="Proteomes" id="UP000309885">
    <property type="component" value="Unassembled WGS sequence"/>
</dbReference>
<protein>
    <recommendedName>
        <fullName evidence="3">DUF5085 family protein</fullName>
    </recommendedName>
</protein>
<dbReference type="AlphaFoldDB" id="A0A5R8LX22"/>
<dbReference type="RefSeq" id="WP_138130173.1">
    <property type="nucleotide sequence ID" value="NZ_VBWO01000001.1"/>
</dbReference>
<sequence>MANTLDEVAFEMHNLAHKQLETSYTEFMTLLSVTEQLVYDQGFYKNGPTMIALKPTEFEQEKQTYDVYIPVNESVTNGTFENVDELKYDRALHTRVPFDEGLQATLDEMKDYLKSAGVVYQDQLLLVMTQVYEEYWVDLLIPMTEKVAE</sequence>
<gene>
    <name evidence="1" type="ORF">FEI15_01300</name>
</gene>
<reference evidence="1 2" key="1">
    <citation type="submission" date="2019-05" db="EMBL/GenBank/DDBJ databases">
        <title>Genome-based reclassification of Lactobacillus casei as Lactobacillus casei subsp. casei. subsp.nov., description of Lactobacillus casei subsp. zeae subsp. nov., and emended description of Lactobacillus casei.</title>
        <authorList>
            <person name="Huang C.-H."/>
        </authorList>
    </citation>
    <scope>NUCLEOTIDE SEQUENCE [LARGE SCALE GENOMIC DNA]</scope>
    <source>
        <strain evidence="1 2">CRBIP24.44</strain>
    </source>
</reference>